<evidence type="ECO:0000259" key="3">
    <source>
        <dbReference type="Pfam" id="PF00582"/>
    </source>
</evidence>
<dbReference type="InterPro" id="IPR006016">
    <property type="entry name" value="UspA"/>
</dbReference>
<name>A0A853CVR3_9MICO</name>
<sequence>MTDRTIVCWNGSPAAEAALGWALRRARGTGSTLEVYDVVDDALFLGDPAALDRAKEQEEDRLDSRVEELGESDPGVVSGARVLVGDPLDLLAAQARPDTLVVVGTRHRVGPRVRYGWSLGSRLATAAAGPVAVVPVEETEAAAARRGVVVGVDGSEVGRLALEFAAGEAEALREPLTIVHCWVAPLSEQPLVVPDDDFVTTQETERQALLDDHVRAVRGRHPGVAVRHVLLRQNPISGLRVESEHASMLVVGSRRLTGWRRTWLGSVSHGLVLDLAAPTVVVGQETEVQGTESLDAEGHDTEMRDTAVQDTEVPATSPGATLGA</sequence>
<comment type="similarity">
    <text evidence="1">Belongs to the universal stress protein A family.</text>
</comment>
<feature type="domain" description="UspA" evidence="3">
    <location>
        <begin position="147"/>
        <end position="282"/>
    </location>
</feature>
<dbReference type="Proteomes" id="UP000578352">
    <property type="component" value="Unassembled WGS sequence"/>
</dbReference>
<dbReference type="Pfam" id="PF00582">
    <property type="entry name" value="Usp"/>
    <property type="match status" value="2"/>
</dbReference>
<dbReference type="PRINTS" id="PR01438">
    <property type="entry name" value="UNVRSLSTRESS"/>
</dbReference>
<proteinExistence type="inferred from homology"/>
<organism evidence="4 5">
    <name type="scientific">Leifsonia shinshuensis</name>
    <dbReference type="NCBI Taxonomy" id="150026"/>
    <lineage>
        <taxon>Bacteria</taxon>
        <taxon>Bacillati</taxon>
        <taxon>Actinomycetota</taxon>
        <taxon>Actinomycetes</taxon>
        <taxon>Micrococcales</taxon>
        <taxon>Microbacteriaceae</taxon>
        <taxon>Leifsonia</taxon>
    </lineage>
</organism>
<dbReference type="EMBL" id="JACCFL010000001">
    <property type="protein sequence ID" value="NYJ22910.1"/>
    <property type="molecule type" value="Genomic_DNA"/>
</dbReference>
<dbReference type="PANTHER" id="PTHR46268:SF6">
    <property type="entry name" value="UNIVERSAL STRESS PROTEIN UP12"/>
    <property type="match status" value="1"/>
</dbReference>
<evidence type="ECO:0000256" key="1">
    <source>
        <dbReference type="ARBA" id="ARBA00008791"/>
    </source>
</evidence>
<protein>
    <submittedName>
        <fullName evidence="4">Nucleotide-binding universal stress UspA family protein</fullName>
    </submittedName>
</protein>
<dbReference type="PANTHER" id="PTHR46268">
    <property type="entry name" value="STRESS RESPONSE PROTEIN NHAX"/>
    <property type="match status" value="1"/>
</dbReference>
<dbReference type="CDD" id="cd00293">
    <property type="entry name" value="USP-like"/>
    <property type="match status" value="1"/>
</dbReference>
<dbReference type="InterPro" id="IPR014729">
    <property type="entry name" value="Rossmann-like_a/b/a_fold"/>
</dbReference>
<dbReference type="Gene3D" id="3.40.50.620">
    <property type="entry name" value="HUPs"/>
    <property type="match status" value="2"/>
</dbReference>
<reference evidence="4 5" key="1">
    <citation type="submission" date="2020-07" db="EMBL/GenBank/DDBJ databases">
        <title>Sequencing the genomes of 1000 actinobacteria strains.</title>
        <authorList>
            <person name="Klenk H.-P."/>
        </authorList>
    </citation>
    <scope>NUCLEOTIDE SEQUENCE [LARGE SCALE GENOMIC DNA]</scope>
    <source>
        <strain evidence="4 5">DSM 15165</strain>
    </source>
</reference>
<dbReference type="AlphaFoldDB" id="A0A853CVR3"/>
<feature type="domain" description="UspA" evidence="3">
    <location>
        <begin position="1"/>
        <end position="135"/>
    </location>
</feature>
<gene>
    <name evidence="4" type="ORF">HNR13_001197</name>
</gene>
<dbReference type="SUPFAM" id="SSF52402">
    <property type="entry name" value="Adenine nucleotide alpha hydrolases-like"/>
    <property type="match status" value="2"/>
</dbReference>
<comment type="caution">
    <text evidence="4">The sequence shown here is derived from an EMBL/GenBank/DDBJ whole genome shotgun (WGS) entry which is preliminary data.</text>
</comment>
<evidence type="ECO:0000313" key="5">
    <source>
        <dbReference type="Proteomes" id="UP000578352"/>
    </source>
</evidence>
<accession>A0A853CVR3</accession>
<evidence type="ECO:0000313" key="4">
    <source>
        <dbReference type="EMBL" id="NYJ22910.1"/>
    </source>
</evidence>
<evidence type="ECO:0000256" key="2">
    <source>
        <dbReference type="SAM" id="MobiDB-lite"/>
    </source>
</evidence>
<dbReference type="InterPro" id="IPR006015">
    <property type="entry name" value="Universal_stress_UspA"/>
</dbReference>
<feature type="compositionally biased region" description="Basic and acidic residues" evidence="2">
    <location>
        <begin position="296"/>
        <end position="307"/>
    </location>
</feature>
<feature type="region of interest" description="Disordered" evidence="2">
    <location>
        <begin position="290"/>
        <end position="324"/>
    </location>
</feature>
<dbReference type="RefSeq" id="WP_179604904.1">
    <property type="nucleotide sequence ID" value="NZ_BAABEH010000001.1"/>
</dbReference>